<dbReference type="Pfam" id="PF00069">
    <property type="entry name" value="Pkinase"/>
    <property type="match status" value="1"/>
</dbReference>
<keyword evidence="2 10" id="KW-0723">Serine/threonine-protein kinase</keyword>
<keyword evidence="11" id="KW-0812">Transmembrane</keyword>
<evidence type="ECO:0000256" key="6">
    <source>
        <dbReference type="ARBA" id="ARBA00022840"/>
    </source>
</evidence>
<evidence type="ECO:0000256" key="3">
    <source>
        <dbReference type="ARBA" id="ARBA00022679"/>
    </source>
</evidence>
<gene>
    <name evidence="13" type="ORF">PBIL07802_LOCUS4651</name>
</gene>
<evidence type="ECO:0000256" key="11">
    <source>
        <dbReference type="SAM" id="Phobius"/>
    </source>
</evidence>
<evidence type="ECO:0000256" key="2">
    <source>
        <dbReference type="ARBA" id="ARBA00022527"/>
    </source>
</evidence>
<dbReference type="InterPro" id="IPR017441">
    <property type="entry name" value="Protein_kinase_ATP_BS"/>
</dbReference>
<evidence type="ECO:0000256" key="1">
    <source>
        <dbReference type="ARBA" id="ARBA00012513"/>
    </source>
</evidence>
<dbReference type="GO" id="GO:0007165">
    <property type="term" value="P:signal transduction"/>
    <property type="evidence" value="ECO:0007669"/>
    <property type="project" value="TreeGrafter"/>
</dbReference>
<evidence type="ECO:0000313" key="13">
    <source>
        <dbReference type="EMBL" id="CAE0242486.1"/>
    </source>
</evidence>
<dbReference type="EC" id="2.7.11.1" evidence="1"/>
<dbReference type="PANTHER" id="PTHR43895:SF32">
    <property type="entry name" value="SERINE_THREONINE-PROTEIN KINASE CHK1"/>
    <property type="match status" value="1"/>
</dbReference>
<accession>A0A7S3FZN5</accession>
<dbReference type="GO" id="GO:0004674">
    <property type="term" value="F:protein serine/threonine kinase activity"/>
    <property type="evidence" value="ECO:0007669"/>
    <property type="project" value="UniProtKB-KW"/>
</dbReference>
<feature type="binding site" evidence="9">
    <location>
        <position position="40"/>
    </location>
    <ligand>
        <name>ATP</name>
        <dbReference type="ChEBI" id="CHEBI:30616"/>
    </ligand>
</feature>
<dbReference type="Gene3D" id="3.30.200.20">
    <property type="entry name" value="Phosphorylase Kinase, domain 1"/>
    <property type="match status" value="1"/>
</dbReference>
<keyword evidence="3" id="KW-0808">Transferase</keyword>
<dbReference type="EMBL" id="HBIB01007516">
    <property type="protein sequence ID" value="CAE0242486.1"/>
    <property type="molecule type" value="Transcribed_RNA"/>
</dbReference>
<evidence type="ECO:0000256" key="10">
    <source>
        <dbReference type="RuleBase" id="RU000304"/>
    </source>
</evidence>
<dbReference type="InterPro" id="IPR011009">
    <property type="entry name" value="Kinase-like_dom_sf"/>
</dbReference>
<dbReference type="PANTHER" id="PTHR43895">
    <property type="entry name" value="CALCIUM/CALMODULIN-DEPENDENT PROTEIN KINASE KINASE-RELATED"/>
    <property type="match status" value="1"/>
</dbReference>
<dbReference type="InterPro" id="IPR000719">
    <property type="entry name" value="Prot_kinase_dom"/>
</dbReference>
<name>A0A7S3FZN5_9EUKA</name>
<protein>
    <recommendedName>
        <fullName evidence="1">non-specific serine/threonine protein kinase</fullName>
        <ecNumber evidence="1">2.7.11.1</ecNumber>
    </recommendedName>
</protein>
<dbReference type="InterPro" id="IPR008271">
    <property type="entry name" value="Ser/Thr_kinase_AS"/>
</dbReference>
<evidence type="ECO:0000259" key="12">
    <source>
        <dbReference type="PROSITE" id="PS50011"/>
    </source>
</evidence>
<feature type="domain" description="Protein kinase" evidence="12">
    <location>
        <begin position="11"/>
        <end position="266"/>
    </location>
</feature>
<keyword evidence="11" id="KW-1133">Transmembrane helix</keyword>
<dbReference type="Gene3D" id="3.30.310.80">
    <property type="entry name" value="Kinase associated domain 1, KA1"/>
    <property type="match status" value="1"/>
</dbReference>
<dbReference type="PROSITE" id="PS50011">
    <property type="entry name" value="PROTEIN_KINASE_DOM"/>
    <property type="match status" value="1"/>
</dbReference>
<dbReference type="SMART" id="SM00220">
    <property type="entry name" value="S_TKc"/>
    <property type="match status" value="1"/>
</dbReference>
<dbReference type="AlphaFoldDB" id="A0A7S3FZN5"/>
<evidence type="ECO:0000256" key="8">
    <source>
        <dbReference type="ARBA" id="ARBA00048679"/>
    </source>
</evidence>
<proteinExistence type="inferred from homology"/>
<evidence type="ECO:0000256" key="4">
    <source>
        <dbReference type="ARBA" id="ARBA00022741"/>
    </source>
</evidence>
<dbReference type="SUPFAM" id="SSF56112">
    <property type="entry name" value="Protein kinase-like (PK-like)"/>
    <property type="match status" value="1"/>
</dbReference>
<reference evidence="13" key="1">
    <citation type="submission" date="2021-01" db="EMBL/GenBank/DDBJ databases">
        <authorList>
            <person name="Corre E."/>
            <person name="Pelletier E."/>
            <person name="Niang G."/>
            <person name="Scheremetjew M."/>
            <person name="Finn R."/>
            <person name="Kale V."/>
            <person name="Holt S."/>
            <person name="Cochrane G."/>
            <person name="Meng A."/>
            <person name="Brown T."/>
            <person name="Cohen L."/>
        </authorList>
    </citation>
    <scope>NUCLEOTIDE SEQUENCE</scope>
    <source>
        <strain evidence="13">NIES-2562</strain>
    </source>
</reference>
<organism evidence="13">
    <name type="scientific">Palpitomonas bilix</name>
    <dbReference type="NCBI Taxonomy" id="652834"/>
    <lineage>
        <taxon>Eukaryota</taxon>
        <taxon>Eukaryota incertae sedis</taxon>
    </lineage>
</organism>
<keyword evidence="4 9" id="KW-0547">Nucleotide-binding</keyword>
<dbReference type="Gene3D" id="1.10.510.10">
    <property type="entry name" value="Transferase(Phosphotransferase) domain 1"/>
    <property type="match status" value="1"/>
</dbReference>
<comment type="catalytic activity">
    <reaction evidence="8">
        <text>L-seryl-[protein] + ATP = O-phospho-L-seryl-[protein] + ADP + H(+)</text>
        <dbReference type="Rhea" id="RHEA:17989"/>
        <dbReference type="Rhea" id="RHEA-COMP:9863"/>
        <dbReference type="Rhea" id="RHEA-COMP:11604"/>
        <dbReference type="ChEBI" id="CHEBI:15378"/>
        <dbReference type="ChEBI" id="CHEBI:29999"/>
        <dbReference type="ChEBI" id="CHEBI:30616"/>
        <dbReference type="ChEBI" id="CHEBI:83421"/>
        <dbReference type="ChEBI" id="CHEBI:456216"/>
        <dbReference type="EC" id="2.7.11.1"/>
    </reaction>
</comment>
<dbReference type="FunFam" id="3.30.200.20:FF:000096">
    <property type="entry name" value="Non-specific serine/threonine protein kinase"/>
    <property type="match status" value="1"/>
</dbReference>
<dbReference type="FunFam" id="1.10.510.10:FF:000279">
    <property type="entry name" value="Non-specific serine/threonine protein kinase"/>
    <property type="match status" value="1"/>
</dbReference>
<evidence type="ECO:0000256" key="7">
    <source>
        <dbReference type="ARBA" id="ARBA00047899"/>
    </source>
</evidence>
<dbReference type="PROSITE" id="PS00107">
    <property type="entry name" value="PROTEIN_KINASE_ATP"/>
    <property type="match status" value="1"/>
</dbReference>
<dbReference type="GO" id="GO:0005524">
    <property type="term" value="F:ATP binding"/>
    <property type="evidence" value="ECO:0007669"/>
    <property type="project" value="UniProtKB-UniRule"/>
</dbReference>
<keyword evidence="6 9" id="KW-0067">ATP-binding</keyword>
<sequence>MSKPTKRVGKYELGKTLGEGTFGKVKVGHHVETGAKVAIKILDKDLIQQHKMGDQIKKEISVMKLVKHRNVVNLIEVLASKSKIFIVLEFITGGELFDKIVAAGRLDEHTARRYFHQLVKGVEYCHSQGVCHRDLKPENLLLDEQGNIKISDFGLSALYEESTQEGLLKTTCGTPNYVAPEVVQNKGYDGKISDIWSCGVILFVLLAGYLPFDEPNMMTLFKKILKADYECPRWISKPAKTFIARLLSPDPKRRISIEEMKDDPWFKVGFKEDEYEETANASMADDLAETLLEVTHTEIDVQIQTNAYHGLASMNAFELIFQGLDIGAMLLQDKTDPNMRFSRFTTQVTPPAVLKRIQEEAPKVPNTSRLETHTEDELAKIKISYRTVKGFTVVMAQVFVMVPGVYVVEFRRRKGDVIEYHRFFKSIYGLLQDIVSKGR</sequence>
<feature type="transmembrane region" description="Helical" evidence="11">
    <location>
        <begin position="195"/>
        <end position="212"/>
    </location>
</feature>
<keyword evidence="11" id="KW-0472">Membrane</keyword>
<keyword evidence="5" id="KW-0418">Kinase</keyword>
<evidence type="ECO:0000256" key="9">
    <source>
        <dbReference type="PROSITE-ProRule" id="PRU10141"/>
    </source>
</evidence>
<evidence type="ECO:0000256" key="5">
    <source>
        <dbReference type="ARBA" id="ARBA00022777"/>
    </source>
</evidence>
<comment type="similarity">
    <text evidence="10">Belongs to the protein kinase superfamily.</text>
</comment>
<dbReference type="PROSITE" id="PS00108">
    <property type="entry name" value="PROTEIN_KINASE_ST"/>
    <property type="match status" value="1"/>
</dbReference>
<comment type="catalytic activity">
    <reaction evidence="7">
        <text>L-threonyl-[protein] + ATP = O-phospho-L-threonyl-[protein] + ADP + H(+)</text>
        <dbReference type="Rhea" id="RHEA:46608"/>
        <dbReference type="Rhea" id="RHEA-COMP:11060"/>
        <dbReference type="Rhea" id="RHEA-COMP:11605"/>
        <dbReference type="ChEBI" id="CHEBI:15378"/>
        <dbReference type="ChEBI" id="CHEBI:30013"/>
        <dbReference type="ChEBI" id="CHEBI:30616"/>
        <dbReference type="ChEBI" id="CHEBI:61977"/>
        <dbReference type="ChEBI" id="CHEBI:456216"/>
        <dbReference type="EC" id="2.7.11.1"/>
    </reaction>
</comment>